<reference evidence="3 4" key="1">
    <citation type="journal article" date="2020" name="ISME J.">
        <title>Uncovering the hidden diversity of litter-decomposition mechanisms in mushroom-forming fungi.</title>
        <authorList>
            <person name="Floudas D."/>
            <person name="Bentzer J."/>
            <person name="Ahren D."/>
            <person name="Johansson T."/>
            <person name="Persson P."/>
            <person name="Tunlid A."/>
        </authorList>
    </citation>
    <scope>NUCLEOTIDE SEQUENCE [LARGE SCALE GENOMIC DNA]</scope>
    <source>
        <strain evidence="3 4">CBS 291.85</strain>
    </source>
</reference>
<gene>
    <name evidence="3" type="ORF">D9758_006791</name>
</gene>
<accession>A0A8H5CW92</accession>
<feature type="region of interest" description="Disordered" evidence="2">
    <location>
        <begin position="1"/>
        <end position="70"/>
    </location>
</feature>
<dbReference type="Proteomes" id="UP000559256">
    <property type="component" value="Unassembled WGS sequence"/>
</dbReference>
<evidence type="ECO:0000256" key="1">
    <source>
        <dbReference type="SAM" id="Coils"/>
    </source>
</evidence>
<feature type="compositionally biased region" description="Basic and acidic residues" evidence="2">
    <location>
        <begin position="55"/>
        <end position="64"/>
    </location>
</feature>
<protein>
    <submittedName>
        <fullName evidence="3">Uncharacterized protein</fullName>
    </submittedName>
</protein>
<sequence length="507" mass="53623">MAEQPTTQRIIPGAPPPSALSKSQLKKKRKTKAKADDSEAPVSIPDTTSAALVEKAPEPEEVKKGAVAPELVAQPEPPVRKEAKSSPIVELVNKRIKATNKKLMRITGYATADPATLNEDQKRTLATVPALEAVTKELVEVKGAVEAHESELAHELAVKEREAASAQEKRIAEAVSAAARDYTSTICELLSFLRLRSIIASGEADPSSFGINQNEVEAVFSITDILAGTDDENKENLVNGFLSGEGVYESVPYSRLVEIIHNISTPVAPEAPPAMEPEVREQSQEEPPAQVVQSEVVIGTVPMSSSGGSFHFMQASELESPNFDHAEWVDSSEVAVVPVDQVPPVNGHVDPISVPESAAAEVAPIDWAAEGEDELPSIDGLHATFGKSGSVTPVVPNDVAQVPHVNGDVAAADNTTISAADDDGFTQARGGRGRGRGSRGGERGFRGSGFRGGERGRGRGGDRSHGHRGRGDWRGGDGEHRGRGGRRGGRGGADRNGPSANHHEHTH</sequence>
<evidence type="ECO:0000313" key="4">
    <source>
        <dbReference type="Proteomes" id="UP000559256"/>
    </source>
</evidence>
<dbReference type="AlphaFoldDB" id="A0A8H5CW92"/>
<comment type="caution">
    <text evidence="3">The sequence shown here is derived from an EMBL/GenBank/DDBJ whole genome shotgun (WGS) entry which is preliminary data.</text>
</comment>
<organism evidence="3 4">
    <name type="scientific">Tetrapyrgos nigripes</name>
    <dbReference type="NCBI Taxonomy" id="182062"/>
    <lineage>
        <taxon>Eukaryota</taxon>
        <taxon>Fungi</taxon>
        <taxon>Dikarya</taxon>
        <taxon>Basidiomycota</taxon>
        <taxon>Agaricomycotina</taxon>
        <taxon>Agaricomycetes</taxon>
        <taxon>Agaricomycetidae</taxon>
        <taxon>Agaricales</taxon>
        <taxon>Marasmiineae</taxon>
        <taxon>Marasmiaceae</taxon>
        <taxon>Tetrapyrgos</taxon>
    </lineage>
</organism>
<feature type="compositionally biased region" description="Basic and acidic residues" evidence="2">
    <location>
        <begin position="452"/>
        <end position="482"/>
    </location>
</feature>
<proteinExistence type="predicted"/>
<evidence type="ECO:0000313" key="3">
    <source>
        <dbReference type="EMBL" id="KAF5348723.1"/>
    </source>
</evidence>
<dbReference type="EMBL" id="JAACJM010000085">
    <property type="protein sequence ID" value="KAF5348723.1"/>
    <property type="molecule type" value="Genomic_DNA"/>
</dbReference>
<keyword evidence="4" id="KW-1185">Reference proteome</keyword>
<feature type="region of interest" description="Disordered" evidence="2">
    <location>
        <begin position="420"/>
        <end position="507"/>
    </location>
</feature>
<evidence type="ECO:0000256" key="2">
    <source>
        <dbReference type="SAM" id="MobiDB-lite"/>
    </source>
</evidence>
<dbReference type="OrthoDB" id="2409325at2759"/>
<feature type="coiled-coil region" evidence="1">
    <location>
        <begin position="131"/>
        <end position="169"/>
    </location>
</feature>
<keyword evidence="1" id="KW-0175">Coiled coil</keyword>
<name>A0A8H5CW92_9AGAR</name>